<dbReference type="EMBL" id="SFCI01000834">
    <property type="protein sequence ID" value="TFY77741.1"/>
    <property type="molecule type" value="Genomic_DNA"/>
</dbReference>
<accession>A0A4Y9ZV45</accession>
<evidence type="ECO:0000313" key="2">
    <source>
        <dbReference type="Proteomes" id="UP000298061"/>
    </source>
</evidence>
<reference evidence="1 2" key="1">
    <citation type="submission" date="2019-02" db="EMBL/GenBank/DDBJ databases">
        <title>Genome sequencing of the rare red list fungi Hericium alpestre (H. flagellum).</title>
        <authorList>
            <person name="Buettner E."/>
            <person name="Kellner H."/>
        </authorList>
    </citation>
    <scope>NUCLEOTIDE SEQUENCE [LARGE SCALE GENOMIC DNA]</scope>
    <source>
        <strain evidence="1 2">DSM 108284</strain>
    </source>
</reference>
<dbReference type="Proteomes" id="UP000298061">
    <property type="component" value="Unassembled WGS sequence"/>
</dbReference>
<comment type="caution">
    <text evidence="1">The sequence shown here is derived from an EMBL/GenBank/DDBJ whole genome shotgun (WGS) entry which is preliminary data.</text>
</comment>
<dbReference type="AlphaFoldDB" id="A0A4Y9ZV45"/>
<evidence type="ECO:0000313" key="1">
    <source>
        <dbReference type="EMBL" id="TFY77741.1"/>
    </source>
</evidence>
<keyword evidence="2" id="KW-1185">Reference proteome</keyword>
<name>A0A4Y9ZV45_9AGAM</name>
<organism evidence="1 2">
    <name type="scientific">Hericium alpestre</name>
    <dbReference type="NCBI Taxonomy" id="135208"/>
    <lineage>
        <taxon>Eukaryota</taxon>
        <taxon>Fungi</taxon>
        <taxon>Dikarya</taxon>
        <taxon>Basidiomycota</taxon>
        <taxon>Agaricomycotina</taxon>
        <taxon>Agaricomycetes</taxon>
        <taxon>Russulales</taxon>
        <taxon>Hericiaceae</taxon>
        <taxon>Hericium</taxon>
    </lineage>
</organism>
<protein>
    <submittedName>
        <fullName evidence="1">Uncharacterized protein</fullName>
    </submittedName>
</protein>
<gene>
    <name evidence="1" type="ORF">EWM64_g6273</name>
</gene>
<sequence>MVRKKAKRSMVPWSQWKGCVVWIGTGPSPYAQNFQHFAPPQHTAGMRIVTARDSGHVWDDRRMPWSLCAMDFNSWRVARALTEGLNAGESVEHSSSISASEGLFEDDIVIEYPYLKKTAEITPPAHAAQYYKMVAMIAEDGVFIADKASCTTIHCCIY</sequence>
<proteinExistence type="predicted"/>